<feature type="region of interest" description="Disordered" evidence="1">
    <location>
        <begin position="212"/>
        <end position="301"/>
    </location>
</feature>
<evidence type="ECO:0000256" key="1">
    <source>
        <dbReference type="SAM" id="MobiDB-lite"/>
    </source>
</evidence>
<protein>
    <submittedName>
        <fullName evidence="2">Uncharacterized protein</fullName>
    </submittedName>
</protein>
<feature type="compositionally biased region" description="Low complexity" evidence="1">
    <location>
        <begin position="70"/>
        <end position="95"/>
    </location>
</feature>
<name>A0A3N4HXQ2_ASCIM</name>
<feature type="compositionally biased region" description="Polar residues" evidence="1">
    <location>
        <begin position="212"/>
        <end position="231"/>
    </location>
</feature>
<evidence type="ECO:0000313" key="2">
    <source>
        <dbReference type="EMBL" id="RPA78459.1"/>
    </source>
</evidence>
<keyword evidence="3" id="KW-1185">Reference proteome</keyword>
<reference evidence="2 3" key="1">
    <citation type="journal article" date="2018" name="Nat. Ecol. Evol.">
        <title>Pezizomycetes genomes reveal the molecular basis of ectomycorrhizal truffle lifestyle.</title>
        <authorList>
            <person name="Murat C."/>
            <person name="Payen T."/>
            <person name="Noel B."/>
            <person name="Kuo A."/>
            <person name="Morin E."/>
            <person name="Chen J."/>
            <person name="Kohler A."/>
            <person name="Krizsan K."/>
            <person name="Balestrini R."/>
            <person name="Da Silva C."/>
            <person name="Montanini B."/>
            <person name="Hainaut M."/>
            <person name="Levati E."/>
            <person name="Barry K.W."/>
            <person name="Belfiori B."/>
            <person name="Cichocki N."/>
            <person name="Clum A."/>
            <person name="Dockter R.B."/>
            <person name="Fauchery L."/>
            <person name="Guy J."/>
            <person name="Iotti M."/>
            <person name="Le Tacon F."/>
            <person name="Lindquist E.A."/>
            <person name="Lipzen A."/>
            <person name="Malagnac F."/>
            <person name="Mello A."/>
            <person name="Molinier V."/>
            <person name="Miyauchi S."/>
            <person name="Poulain J."/>
            <person name="Riccioni C."/>
            <person name="Rubini A."/>
            <person name="Sitrit Y."/>
            <person name="Splivallo R."/>
            <person name="Traeger S."/>
            <person name="Wang M."/>
            <person name="Zifcakova L."/>
            <person name="Wipf D."/>
            <person name="Zambonelli A."/>
            <person name="Paolocci F."/>
            <person name="Nowrousian M."/>
            <person name="Ottonello S."/>
            <person name="Baldrian P."/>
            <person name="Spatafora J.W."/>
            <person name="Henrissat B."/>
            <person name="Nagy L.G."/>
            <person name="Aury J.M."/>
            <person name="Wincker P."/>
            <person name="Grigoriev I.V."/>
            <person name="Bonfante P."/>
            <person name="Martin F.M."/>
        </authorList>
    </citation>
    <scope>NUCLEOTIDE SEQUENCE [LARGE SCALE GENOMIC DNA]</scope>
    <source>
        <strain evidence="2 3">RN42</strain>
    </source>
</reference>
<feature type="compositionally biased region" description="Polar residues" evidence="1">
    <location>
        <begin position="341"/>
        <end position="362"/>
    </location>
</feature>
<gene>
    <name evidence="2" type="ORF">BJ508DRAFT_363847</name>
</gene>
<organism evidence="2 3">
    <name type="scientific">Ascobolus immersus RN42</name>
    <dbReference type="NCBI Taxonomy" id="1160509"/>
    <lineage>
        <taxon>Eukaryota</taxon>
        <taxon>Fungi</taxon>
        <taxon>Dikarya</taxon>
        <taxon>Ascomycota</taxon>
        <taxon>Pezizomycotina</taxon>
        <taxon>Pezizomycetes</taxon>
        <taxon>Pezizales</taxon>
        <taxon>Ascobolaceae</taxon>
        <taxon>Ascobolus</taxon>
    </lineage>
</organism>
<dbReference type="AlphaFoldDB" id="A0A3N4HXQ2"/>
<sequence>MGIFEKAAQRVGLSNRARVQTQDHSHYAVPPAPPPTTFYPGSSYGQNAWTSQVPGNQNAPTWGPGQHNVAPAAPAPANDNYLYSQQYQASQQHSAGYPAHQVQTAPQHYVPHSTPFSPTQGAAHMQQGPAAGYNTFSSQAPAPSQQTLPLSPPPSGYDQPPTSSFHPGYHQQTPAPPPYQSVNHAPGYQSYSVQGSTLPVTQQQAHYGYSQNSITSPQLQPYQQSAATNAPSWPPASGFQAGQSIPTAPVGQIGPNYSSPPPHPYANQQPPQQTNSYQPPYTNGQHPNYNPGPSVPLPKELSADWGQLGAMITEADREFLRKYDVMLIIDDHFVPEEENDNGMSSGTASQYFNEPGHTSSTSTIYHRPISVRRNQTREVVATILNFCFHKAVRVPQVEVCFRKSDSELFGEDKKKVYKYDNLPVHPSQEVLTALGQCKYGNTDTPAVGVAQLLATELRDYMQEVKGGNDRRRLLILVVTDGLDPTFLRALKDTFDPVDEDVANMLSDYHNIHKARRVAVQFIQTGNNAKVKSALALYDGKDIKEKKPPTGQNCEFVAMSDGSRRNTSGIHRVGQCIPQNSSAQKQTKKVDFVDTRLYEKLCKFAEDNRGSSRHLVYAPTDFPDDSGPYVRALNPEAVGFVMLGAIQDYHDGKGKDQTSA</sequence>
<feature type="region of interest" description="Disordered" evidence="1">
    <location>
        <begin position="12"/>
        <end position="190"/>
    </location>
</feature>
<feature type="region of interest" description="Disordered" evidence="1">
    <location>
        <begin position="338"/>
        <end position="362"/>
    </location>
</feature>
<feature type="compositionally biased region" description="Polar residues" evidence="1">
    <location>
        <begin position="160"/>
        <end position="173"/>
    </location>
</feature>
<dbReference type="Proteomes" id="UP000275078">
    <property type="component" value="Unassembled WGS sequence"/>
</dbReference>
<evidence type="ECO:0000313" key="3">
    <source>
        <dbReference type="Proteomes" id="UP000275078"/>
    </source>
</evidence>
<accession>A0A3N4HXQ2</accession>
<feature type="compositionally biased region" description="Polar residues" evidence="1">
    <location>
        <begin position="43"/>
        <end position="60"/>
    </location>
</feature>
<feature type="compositionally biased region" description="Polar residues" evidence="1">
    <location>
        <begin position="274"/>
        <end position="288"/>
    </location>
</feature>
<dbReference type="EMBL" id="ML119711">
    <property type="protein sequence ID" value="RPA78459.1"/>
    <property type="molecule type" value="Genomic_DNA"/>
</dbReference>
<proteinExistence type="predicted"/>